<dbReference type="Proteomes" id="UP000000559">
    <property type="component" value="Chromosome 3"/>
</dbReference>
<dbReference type="GO" id="GO:0003723">
    <property type="term" value="F:RNA binding"/>
    <property type="evidence" value="ECO:0000318"/>
    <property type="project" value="GO_Central"/>
</dbReference>
<dbReference type="SUPFAM" id="SSF74784">
    <property type="entry name" value="Translin"/>
    <property type="match status" value="1"/>
</dbReference>
<keyword evidence="3" id="KW-1185">Reference proteome</keyword>
<evidence type="ECO:0008006" key="4">
    <source>
        <dbReference type="Google" id="ProtNLM"/>
    </source>
</evidence>
<dbReference type="RefSeq" id="XP_019330893.1">
    <property type="nucleotide sequence ID" value="XM_019475348.1"/>
</dbReference>
<protein>
    <recommendedName>
        <fullName evidence="4">Translin</fullName>
    </recommendedName>
</protein>
<accession>A0A1D8PKZ5</accession>
<dbReference type="OrthoDB" id="829at2759"/>
<dbReference type="SMR" id="A0A1D8PKZ5"/>
<dbReference type="KEGG" id="cal:CAALFM_C307690CA"/>
<dbReference type="VEuPathDB" id="FungiDB:C3_07690C_A"/>
<dbReference type="OMA" id="NEWINCS"/>
<name>A0A1D8PKZ5_CANAL</name>
<dbReference type="GeneID" id="3638458"/>
<proteinExistence type="predicted"/>
<dbReference type="GO" id="GO:0016070">
    <property type="term" value="P:RNA metabolic process"/>
    <property type="evidence" value="ECO:0007669"/>
    <property type="project" value="InterPro"/>
</dbReference>
<dbReference type="Gene3D" id="1.20.58.200">
    <property type="entry name" value="Translin, domain 2"/>
    <property type="match status" value="1"/>
</dbReference>
<dbReference type="InterPro" id="IPR016069">
    <property type="entry name" value="Translin_C"/>
</dbReference>
<reference evidence="2 3" key="1">
    <citation type="journal article" date="2004" name="Proc. Natl. Acad. Sci. U.S.A.">
        <title>The diploid genome sequence of Candida albicans.</title>
        <authorList>
            <person name="Jones T."/>
            <person name="Federspiel N.A."/>
            <person name="Chibana H."/>
            <person name="Dungan J."/>
            <person name="Kalman S."/>
            <person name="Magee B.B."/>
            <person name="Newport G."/>
            <person name="Thorstenson Y.R."/>
            <person name="Agabian N."/>
            <person name="Magee P.T."/>
            <person name="Davis R.W."/>
            <person name="Scherer S."/>
        </authorList>
    </citation>
    <scope>NUCLEOTIDE SEQUENCE [LARGE SCALE GENOMIC DNA]</scope>
    <source>
        <strain evidence="3">SC5314 / ATCC MYA-2876</strain>
    </source>
</reference>
<dbReference type="FunFam" id="1.20.58.200:FF:000005">
    <property type="entry name" value="Translin, putative"/>
    <property type="match status" value="1"/>
</dbReference>
<reference evidence="2 3" key="3">
    <citation type="journal article" date="2013" name="Genome Biol.">
        <title>Assembly of a phased diploid Candida albicans genome facilitates allele-specific measurements and provides a simple model for repeat and indel structure.</title>
        <authorList>
            <person name="Muzzey D."/>
            <person name="Schwartz K."/>
            <person name="Weissman J.S."/>
            <person name="Sherlock G."/>
        </authorList>
    </citation>
    <scope>NUCLEOTIDE SEQUENCE [LARGE SCALE GENOMIC DNA]</scope>
    <source>
        <strain evidence="3">SC5314 / ATCC MYA-2876</strain>
    </source>
</reference>
<dbReference type="CGD" id="CAL0000197387">
    <property type="gene designation" value="orf19.14010"/>
</dbReference>
<evidence type="ECO:0000313" key="1">
    <source>
        <dbReference type="CGD" id="CAL0000197387"/>
    </source>
</evidence>
<dbReference type="GO" id="GO:0005634">
    <property type="term" value="C:nucleus"/>
    <property type="evidence" value="ECO:0000318"/>
    <property type="project" value="GO_Central"/>
</dbReference>
<dbReference type="InterPro" id="IPR002848">
    <property type="entry name" value="Translin_fam"/>
</dbReference>
<evidence type="ECO:0000313" key="2">
    <source>
        <dbReference type="EMBL" id="AOW28768.1"/>
    </source>
</evidence>
<dbReference type="STRING" id="237561.A0A1D8PKZ5"/>
<dbReference type="EMBL" id="CP017625">
    <property type="protein sequence ID" value="AOW28768.1"/>
    <property type="molecule type" value="Genomic_DNA"/>
</dbReference>
<dbReference type="CDD" id="cd14819">
    <property type="entry name" value="Translin"/>
    <property type="match status" value="1"/>
</dbReference>
<dbReference type="AlphaFoldDB" id="A0A1D8PKZ5"/>
<dbReference type="GO" id="GO:0005737">
    <property type="term" value="C:cytoplasm"/>
    <property type="evidence" value="ECO:0000318"/>
    <property type="project" value="GO_Central"/>
</dbReference>
<organism evidence="2 3">
    <name type="scientific">Candida albicans (strain SC5314 / ATCC MYA-2876)</name>
    <name type="common">Yeast</name>
    <dbReference type="NCBI Taxonomy" id="237561"/>
    <lineage>
        <taxon>Eukaryota</taxon>
        <taxon>Fungi</taxon>
        <taxon>Dikarya</taxon>
        <taxon>Ascomycota</taxon>
        <taxon>Saccharomycotina</taxon>
        <taxon>Pichiomycetes</taxon>
        <taxon>Debaryomycetaceae</taxon>
        <taxon>Candida/Lodderomyces clade</taxon>
        <taxon>Candida</taxon>
    </lineage>
</organism>
<dbReference type="InterPro" id="IPR036081">
    <property type="entry name" value="Translin_sf"/>
</dbReference>
<evidence type="ECO:0000313" key="3">
    <source>
        <dbReference type="Proteomes" id="UP000000559"/>
    </source>
</evidence>
<dbReference type="eggNOG" id="KOG3067">
    <property type="taxonomic scope" value="Eukaryota"/>
</dbReference>
<dbReference type="InterPro" id="IPR033956">
    <property type="entry name" value="Translin"/>
</dbReference>
<reference evidence="2 3" key="2">
    <citation type="journal article" date="2007" name="Genome Biol.">
        <title>Assembly of the Candida albicans genome into sixteen supercontigs aligned on the eight chromosomes.</title>
        <authorList>
            <person name="van het Hoog M."/>
            <person name="Rast T.J."/>
            <person name="Martchenko M."/>
            <person name="Grindle S."/>
            <person name="Dignard D."/>
            <person name="Hogues H."/>
            <person name="Cuomo C."/>
            <person name="Berriman M."/>
            <person name="Scherer S."/>
            <person name="Magee B.B."/>
            <person name="Whiteway M."/>
            <person name="Chibana H."/>
            <person name="Nantel A."/>
            <person name="Magee P.T."/>
        </authorList>
    </citation>
    <scope>GENOME REANNOTATION</scope>
    <source>
        <strain evidence="3">SC5314 / ATCC MYA-2876</strain>
    </source>
</reference>
<dbReference type="Pfam" id="PF01997">
    <property type="entry name" value="Translin"/>
    <property type="match status" value="1"/>
</dbReference>
<sequence length="250" mass="28545">MSLEQFFTDIKDEIEKDLNRKSAIQEIEHQFDSTIIPYKSTINEWINCSPNQLISSIIEKGANGQTVYEIYHSFTTKLAGLECKQSQKERVHNKFVEDSIYVLITNRYFLAIANGFINDPIDIPMVTTPQDVGVIMTPTEIAEILRLDKIDYQAYLLALLRLVDTIVEYTTTTVINESVASTGSKSSNYSIAIINSKIVSKLQNGFQLLDLKNDVLRKRYDSLKYNSQRLNKIVYDLSLRNLITTKGEVN</sequence>
<dbReference type="PANTHER" id="PTHR10741">
    <property type="entry name" value="TRANSLIN AND TRANSLIN ASSOCIATED PROTEIN X"/>
    <property type="match status" value="1"/>
</dbReference>
<gene>
    <name evidence="2" type="ordered locus">CAALFM_C307690CA</name>
    <name evidence="1" type="ordered locus">orf19.14010</name>
</gene>
<dbReference type="GO" id="GO:0003697">
    <property type="term" value="F:single-stranded DNA binding"/>
    <property type="evidence" value="ECO:0007669"/>
    <property type="project" value="InterPro"/>
</dbReference>
<dbReference type="InParanoid" id="A0A1D8PKZ5"/>
<dbReference type="GO" id="GO:0043565">
    <property type="term" value="F:sequence-specific DNA binding"/>
    <property type="evidence" value="ECO:0007669"/>
    <property type="project" value="InterPro"/>
</dbReference>